<proteinExistence type="predicted"/>
<evidence type="ECO:0000313" key="2">
    <source>
        <dbReference type="EMBL" id="GAG45530.1"/>
    </source>
</evidence>
<keyword evidence="1" id="KW-1133">Transmembrane helix</keyword>
<evidence type="ECO:0000256" key="1">
    <source>
        <dbReference type="SAM" id="Phobius"/>
    </source>
</evidence>
<reference evidence="2" key="1">
    <citation type="journal article" date="2014" name="Front. Microbiol.">
        <title>High frequency of phylogenetically diverse reductive dehalogenase-homologous genes in deep subseafloor sedimentary metagenomes.</title>
        <authorList>
            <person name="Kawai M."/>
            <person name="Futagami T."/>
            <person name="Toyoda A."/>
            <person name="Takaki Y."/>
            <person name="Nishi S."/>
            <person name="Hori S."/>
            <person name="Arai W."/>
            <person name="Tsubouchi T."/>
            <person name="Morono Y."/>
            <person name="Uchiyama I."/>
            <person name="Ito T."/>
            <person name="Fujiyama A."/>
            <person name="Inagaki F."/>
            <person name="Takami H."/>
        </authorList>
    </citation>
    <scope>NUCLEOTIDE SEQUENCE</scope>
    <source>
        <strain evidence="2">Expedition CK06-06</strain>
    </source>
</reference>
<feature type="transmembrane region" description="Helical" evidence="1">
    <location>
        <begin position="66"/>
        <end position="87"/>
    </location>
</feature>
<dbReference type="EMBL" id="BARS01055423">
    <property type="protein sequence ID" value="GAG45530.1"/>
    <property type="molecule type" value="Genomic_DNA"/>
</dbReference>
<organism evidence="2">
    <name type="scientific">marine sediment metagenome</name>
    <dbReference type="NCBI Taxonomy" id="412755"/>
    <lineage>
        <taxon>unclassified sequences</taxon>
        <taxon>metagenomes</taxon>
        <taxon>ecological metagenomes</taxon>
    </lineage>
</organism>
<sequence>MLLERIEGHIPRFLKEQPGIGCVTPRIPLRRVQRRVNMRHTVRADGGDMKTESMARSSQPRSLGRLALAIAIAAIALSLGAIAIAIFRELSESDPWSDVSALSALAV</sequence>
<feature type="non-terminal residue" evidence="2">
    <location>
        <position position="107"/>
    </location>
</feature>
<protein>
    <submittedName>
        <fullName evidence="2">Uncharacterized protein</fullName>
    </submittedName>
</protein>
<keyword evidence="1" id="KW-0812">Transmembrane</keyword>
<name>X0XQK6_9ZZZZ</name>
<dbReference type="AlphaFoldDB" id="X0XQK6"/>
<keyword evidence="1" id="KW-0472">Membrane</keyword>
<comment type="caution">
    <text evidence="2">The sequence shown here is derived from an EMBL/GenBank/DDBJ whole genome shotgun (WGS) entry which is preliminary data.</text>
</comment>
<gene>
    <name evidence="2" type="ORF">S01H1_81829</name>
</gene>
<accession>X0XQK6</accession>